<evidence type="ECO:0000313" key="3">
    <source>
        <dbReference type="Proteomes" id="UP000054217"/>
    </source>
</evidence>
<gene>
    <name evidence="2" type="ORF">M404DRAFT_10462</name>
</gene>
<evidence type="ECO:0000256" key="1">
    <source>
        <dbReference type="SAM" id="MobiDB-lite"/>
    </source>
</evidence>
<organism evidence="2 3">
    <name type="scientific">Pisolithus tinctorius Marx 270</name>
    <dbReference type="NCBI Taxonomy" id="870435"/>
    <lineage>
        <taxon>Eukaryota</taxon>
        <taxon>Fungi</taxon>
        <taxon>Dikarya</taxon>
        <taxon>Basidiomycota</taxon>
        <taxon>Agaricomycotina</taxon>
        <taxon>Agaricomycetes</taxon>
        <taxon>Agaricomycetidae</taxon>
        <taxon>Boletales</taxon>
        <taxon>Sclerodermatineae</taxon>
        <taxon>Pisolithaceae</taxon>
        <taxon>Pisolithus</taxon>
    </lineage>
</organism>
<reference evidence="3" key="2">
    <citation type="submission" date="2015-01" db="EMBL/GenBank/DDBJ databases">
        <title>Evolutionary Origins and Diversification of the Mycorrhizal Mutualists.</title>
        <authorList>
            <consortium name="DOE Joint Genome Institute"/>
            <consortium name="Mycorrhizal Genomics Consortium"/>
            <person name="Kohler A."/>
            <person name="Kuo A."/>
            <person name="Nagy L.G."/>
            <person name="Floudas D."/>
            <person name="Copeland A."/>
            <person name="Barry K.W."/>
            <person name="Cichocki N."/>
            <person name="Veneault-Fourrey C."/>
            <person name="LaButti K."/>
            <person name="Lindquist E.A."/>
            <person name="Lipzen A."/>
            <person name="Lundell T."/>
            <person name="Morin E."/>
            <person name="Murat C."/>
            <person name="Riley R."/>
            <person name="Ohm R."/>
            <person name="Sun H."/>
            <person name="Tunlid A."/>
            <person name="Henrissat B."/>
            <person name="Grigoriev I.V."/>
            <person name="Hibbett D.S."/>
            <person name="Martin F."/>
        </authorList>
    </citation>
    <scope>NUCLEOTIDE SEQUENCE [LARGE SCALE GENOMIC DNA]</scope>
    <source>
        <strain evidence="3">Marx 270</strain>
    </source>
</reference>
<dbReference type="EMBL" id="KN832009">
    <property type="protein sequence ID" value="KIN99008.1"/>
    <property type="molecule type" value="Genomic_DNA"/>
</dbReference>
<name>A0A0C3NUW6_PISTI</name>
<dbReference type="HOGENOM" id="CLU_1300147_0_0_1"/>
<keyword evidence="3" id="KW-1185">Reference proteome</keyword>
<protein>
    <submittedName>
        <fullName evidence="2">Uncharacterized protein</fullName>
    </submittedName>
</protein>
<accession>A0A0C3NUW6</accession>
<reference evidence="2 3" key="1">
    <citation type="submission" date="2014-04" db="EMBL/GenBank/DDBJ databases">
        <authorList>
            <consortium name="DOE Joint Genome Institute"/>
            <person name="Kuo A."/>
            <person name="Kohler A."/>
            <person name="Costa M.D."/>
            <person name="Nagy L.G."/>
            <person name="Floudas D."/>
            <person name="Copeland A."/>
            <person name="Barry K.W."/>
            <person name="Cichocki N."/>
            <person name="Veneault-Fourrey C."/>
            <person name="LaButti K."/>
            <person name="Lindquist E.A."/>
            <person name="Lipzen A."/>
            <person name="Lundell T."/>
            <person name="Morin E."/>
            <person name="Murat C."/>
            <person name="Sun H."/>
            <person name="Tunlid A."/>
            <person name="Henrissat B."/>
            <person name="Grigoriev I.V."/>
            <person name="Hibbett D.S."/>
            <person name="Martin F."/>
            <person name="Nordberg H.P."/>
            <person name="Cantor M.N."/>
            <person name="Hua S.X."/>
        </authorList>
    </citation>
    <scope>NUCLEOTIDE SEQUENCE [LARGE SCALE GENOMIC DNA]</scope>
    <source>
        <strain evidence="2 3">Marx 270</strain>
    </source>
</reference>
<feature type="compositionally biased region" description="Basic residues" evidence="1">
    <location>
        <begin position="1"/>
        <end position="11"/>
    </location>
</feature>
<feature type="compositionally biased region" description="Polar residues" evidence="1">
    <location>
        <begin position="182"/>
        <end position="191"/>
    </location>
</feature>
<feature type="compositionally biased region" description="Polar residues" evidence="1">
    <location>
        <begin position="157"/>
        <end position="166"/>
    </location>
</feature>
<dbReference type="InParanoid" id="A0A0C3NUW6"/>
<dbReference type="AlphaFoldDB" id="A0A0C3NUW6"/>
<sequence length="212" mass="23572">MAGGQPKKHQRNMLGMHGQNQKLPPAVDDGCVKSRDEEPVDQVQVEINGLKLNYEAEYEEDFETDVDEEDNPVGLWNDKESACRLVEMVKKDEGGATWLLDWLQRRLRSHAMAQQSLGVTTPKQSIVPVHWSVSGLSISSEESPTAPLTDAEHTVSDLESNMATDQTEWKTIANEPEWRVSPSWSQDSTVQDGAPGPDEDVGESQLFPVMEA</sequence>
<dbReference type="Proteomes" id="UP000054217">
    <property type="component" value="Unassembled WGS sequence"/>
</dbReference>
<evidence type="ECO:0000313" key="2">
    <source>
        <dbReference type="EMBL" id="KIN99008.1"/>
    </source>
</evidence>
<proteinExistence type="predicted"/>
<feature type="region of interest" description="Disordered" evidence="1">
    <location>
        <begin position="1"/>
        <end position="40"/>
    </location>
</feature>
<feature type="region of interest" description="Disordered" evidence="1">
    <location>
        <begin position="138"/>
        <end position="212"/>
    </location>
</feature>